<organism evidence="1 2">
    <name type="scientific">Promethearchaeum syntrophicum</name>
    <dbReference type="NCBI Taxonomy" id="2594042"/>
    <lineage>
        <taxon>Archaea</taxon>
        <taxon>Promethearchaeati</taxon>
        <taxon>Promethearchaeota</taxon>
        <taxon>Promethearchaeia</taxon>
        <taxon>Promethearchaeales</taxon>
        <taxon>Promethearchaeaceae</taxon>
        <taxon>Promethearchaeum</taxon>
    </lineage>
</organism>
<proteinExistence type="predicted"/>
<dbReference type="KEGG" id="psyt:DSAG12_03852"/>
<reference evidence="1 2" key="2">
    <citation type="journal article" date="2024" name="Int. J. Syst. Evol. Microbiol.">
        <title>Promethearchaeum syntrophicum gen. nov., sp. nov., an anaerobic, obligately syntrophic archaeon, the first isolate of the lineage 'Asgard' archaea, and proposal of the new archaeal phylum Promethearchaeota phyl. nov. and kingdom Promethearchaeati regn. nov.</title>
        <authorList>
            <person name="Imachi H."/>
            <person name="Nobu M.K."/>
            <person name="Kato S."/>
            <person name="Takaki Y."/>
            <person name="Miyazaki M."/>
            <person name="Miyata M."/>
            <person name="Ogawara M."/>
            <person name="Saito Y."/>
            <person name="Sakai S."/>
            <person name="Tahara Y.O."/>
            <person name="Takano Y."/>
            <person name="Tasumi E."/>
            <person name="Uematsu K."/>
            <person name="Yoshimura T."/>
            <person name="Itoh T."/>
            <person name="Ohkuma M."/>
            <person name="Takai K."/>
        </authorList>
    </citation>
    <scope>NUCLEOTIDE SEQUENCE [LARGE SCALE GENOMIC DNA]</scope>
    <source>
        <strain evidence="1 2">MK-D1</strain>
    </source>
</reference>
<evidence type="ECO:0000313" key="2">
    <source>
        <dbReference type="Proteomes" id="UP000321408"/>
    </source>
</evidence>
<dbReference type="RefSeq" id="WP_369019524.1">
    <property type="nucleotide sequence ID" value="NZ_CP042905.2"/>
</dbReference>
<sequence length="42" mass="4867">MLFENAKTVVIWQLGVLWGVKFIEDEIVKGLNKKYQDMIVLG</sequence>
<keyword evidence="2" id="KW-1185">Reference proteome</keyword>
<reference evidence="1 2" key="1">
    <citation type="journal article" date="2020" name="Nature">
        <title>Isolation of an archaeon at the prokaryote-eukaryote interface.</title>
        <authorList>
            <person name="Imachi H."/>
            <person name="Nobu M.K."/>
            <person name="Nakahara N."/>
            <person name="Morono Y."/>
            <person name="Ogawara M."/>
            <person name="Takaki Y."/>
            <person name="Takano Y."/>
            <person name="Uematsu K."/>
            <person name="Ikuta T."/>
            <person name="Ito M."/>
            <person name="Matsui Y."/>
            <person name="Miyazaki M."/>
            <person name="Murata K."/>
            <person name="Saito Y."/>
            <person name="Sakai S."/>
            <person name="Song C."/>
            <person name="Tasumi E."/>
            <person name="Yamanaka Y."/>
            <person name="Yamaguchi T."/>
            <person name="Kamagata Y."/>
            <person name="Tamaki H."/>
            <person name="Takai K."/>
        </authorList>
    </citation>
    <scope>NUCLEOTIDE SEQUENCE [LARGE SCALE GENOMIC DNA]</scope>
    <source>
        <strain evidence="1 2">MK-D1</strain>
    </source>
</reference>
<evidence type="ECO:0000313" key="1">
    <source>
        <dbReference type="EMBL" id="QEE18014.1"/>
    </source>
</evidence>
<dbReference type="GeneID" id="64830888"/>
<dbReference type="AlphaFoldDB" id="A0A5B9DFW1"/>
<name>A0A5B9DFW1_9ARCH</name>
<protein>
    <submittedName>
        <fullName evidence="1">Uncharacterized protein</fullName>
    </submittedName>
</protein>
<gene>
    <name evidence="1" type="ORF">DSAG12_03852</name>
</gene>
<dbReference type="Proteomes" id="UP000321408">
    <property type="component" value="Chromosome"/>
</dbReference>
<accession>A0A5B9DFW1</accession>
<dbReference type="EMBL" id="CP042905">
    <property type="protein sequence ID" value="QEE18014.1"/>
    <property type="molecule type" value="Genomic_DNA"/>
</dbReference>